<evidence type="ECO:0000313" key="2">
    <source>
        <dbReference type="Proteomes" id="UP000256964"/>
    </source>
</evidence>
<gene>
    <name evidence="1" type="ORF">OH76DRAFT_1111480</name>
</gene>
<name>A0A371CVA9_9APHY</name>
<keyword evidence="2" id="KW-1185">Reference proteome</keyword>
<evidence type="ECO:0000313" key="1">
    <source>
        <dbReference type="EMBL" id="RDX44214.1"/>
    </source>
</evidence>
<reference evidence="1 2" key="1">
    <citation type="journal article" date="2018" name="Biotechnol. Biofuels">
        <title>Integrative visual omics of the white-rot fungus Polyporus brumalis exposes the biotechnological potential of its oxidative enzymes for delignifying raw plant biomass.</title>
        <authorList>
            <person name="Miyauchi S."/>
            <person name="Rancon A."/>
            <person name="Drula E."/>
            <person name="Hage H."/>
            <person name="Chaduli D."/>
            <person name="Favel A."/>
            <person name="Grisel S."/>
            <person name="Henrissat B."/>
            <person name="Herpoel-Gimbert I."/>
            <person name="Ruiz-Duenas F.J."/>
            <person name="Chevret D."/>
            <person name="Hainaut M."/>
            <person name="Lin J."/>
            <person name="Wang M."/>
            <person name="Pangilinan J."/>
            <person name="Lipzen A."/>
            <person name="Lesage-Meessen L."/>
            <person name="Navarro D."/>
            <person name="Riley R."/>
            <person name="Grigoriev I.V."/>
            <person name="Zhou S."/>
            <person name="Raouche S."/>
            <person name="Rosso M.N."/>
        </authorList>
    </citation>
    <scope>NUCLEOTIDE SEQUENCE [LARGE SCALE GENOMIC DNA]</scope>
    <source>
        <strain evidence="1 2">BRFM 1820</strain>
    </source>
</reference>
<dbReference type="EMBL" id="KZ857453">
    <property type="protein sequence ID" value="RDX44214.1"/>
    <property type="molecule type" value="Genomic_DNA"/>
</dbReference>
<proteinExistence type="predicted"/>
<organism evidence="1 2">
    <name type="scientific">Lentinus brumalis</name>
    <dbReference type="NCBI Taxonomy" id="2498619"/>
    <lineage>
        <taxon>Eukaryota</taxon>
        <taxon>Fungi</taxon>
        <taxon>Dikarya</taxon>
        <taxon>Basidiomycota</taxon>
        <taxon>Agaricomycotina</taxon>
        <taxon>Agaricomycetes</taxon>
        <taxon>Polyporales</taxon>
        <taxon>Polyporaceae</taxon>
        <taxon>Lentinus</taxon>
    </lineage>
</organism>
<protein>
    <submittedName>
        <fullName evidence="1">Uncharacterized protein</fullName>
    </submittedName>
</protein>
<dbReference type="AlphaFoldDB" id="A0A371CVA9"/>
<accession>A0A371CVA9</accession>
<dbReference type="Proteomes" id="UP000256964">
    <property type="component" value="Unassembled WGS sequence"/>
</dbReference>
<sequence>MFLEAGEAASTDRPVTPEPHFLFQTRAAVPGSCSTASSLQGFRTLGGRAQGDHDRDLARQMYAECSREQDTRRALAVREESLVGHVARPAPPPITIESRASWLALPCCSRPLPTLAALPLSTPPLARERNTQQPEDCSQGRTERELLLVQAATLFSRRGSGAGPPVELPFGDAAAEQKPKANPRAPAFSGAHFTFCRFLVEAAIGSGDGFVRESVVRCSYIVPAVGISRVGVYSRKTATVR</sequence>